<dbReference type="PANTHER" id="PTHR42685">
    <property type="entry name" value="GERANYLGERANYL DIPHOSPHATE REDUCTASE"/>
    <property type="match status" value="1"/>
</dbReference>
<organism evidence="2">
    <name type="scientific">Candidatus Iainarchaeum sp</name>
    <dbReference type="NCBI Taxonomy" id="3101447"/>
    <lineage>
        <taxon>Archaea</taxon>
        <taxon>Candidatus Iainarchaeota</taxon>
        <taxon>Candidatus Iainarchaeia</taxon>
        <taxon>Candidatus Iainarchaeales</taxon>
        <taxon>Candidatus Iainarchaeaceae</taxon>
        <taxon>Candidatus Iainarchaeum</taxon>
    </lineage>
</organism>
<dbReference type="SUPFAM" id="SSF51905">
    <property type="entry name" value="FAD/NAD(P)-binding domain"/>
    <property type="match status" value="1"/>
</dbReference>
<feature type="domain" description="FAD-binding" evidence="1">
    <location>
        <begin position="10"/>
        <end position="274"/>
    </location>
</feature>
<dbReference type="EMBL" id="CP064981">
    <property type="protein sequence ID" value="QQR92165.1"/>
    <property type="molecule type" value="Genomic_DNA"/>
</dbReference>
<dbReference type="PRINTS" id="PR00420">
    <property type="entry name" value="RNGMNOXGNASE"/>
</dbReference>
<protein>
    <submittedName>
        <fullName evidence="2">Geranylgeranyl reductase family protein</fullName>
    </submittedName>
</protein>
<dbReference type="InterPro" id="IPR011777">
    <property type="entry name" value="Geranylgeranyl_Rdtase_fam"/>
</dbReference>
<proteinExistence type="predicted"/>
<dbReference type="Proteomes" id="UP000596004">
    <property type="component" value="Chromosome"/>
</dbReference>
<dbReference type="Gene3D" id="3.50.50.60">
    <property type="entry name" value="FAD/NAD(P)-binding domain"/>
    <property type="match status" value="1"/>
</dbReference>
<reference evidence="2" key="1">
    <citation type="submission" date="2020-11" db="EMBL/GenBank/DDBJ databases">
        <title>Connecting structure to function with the recovery of over 1000 high-quality activated sludge metagenome-assembled genomes encoding full-length rRNA genes using long-read sequencing.</title>
        <authorList>
            <person name="Singleton C.M."/>
            <person name="Petriglieri F."/>
            <person name="Kristensen J.M."/>
            <person name="Kirkegaard R.H."/>
            <person name="Michaelsen T.Y."/>
            <person name="Andersen M.H."/>
            <person name="Karst S.M."/>
            <person name="Dueholm M.S."/>
            <person name="Nielsen P.H."/>
            <person name="Albertsen M."/>
        </authorList>
    </citation>
    <scope>NUCLEOTIDE SEQUENCE</scope>
    <source>
        <strain evidence="2">Fred_18-Q3-R57-64_BAT3C.431</strain>
    </source>
</reference>
<dbReference type="NCBIfam" id="TIGR02032">
    <property type="entry name" value="GG-red-SF"/>
    <property type="match status" value="1"/>
</dbReference>
<dbReference type="GO" id="GO:0071949">
    <property type="term" value="F:FAD binding"/>
    <property type="evidence" value="ECO:0007669"/>
    <property type="project" value="InterPro"/>
</dbReference>
<dbReference type="PANTHER" id="PTHR42685:SF22">
    <property type="entry name" value="CONDITIONED MEDIUM FACTOR RECEPTOR 1"/>
    <property type="match status" value="1"/>
</dbReference>
<evidence type="ECO:0000259" key="1">
    <source>
        <dbReference type="Pfam" id="PF01494"/>
    </source>
</evidence>
<dbReference type="InterPro" id="IPR036188">
    <property type="entry name" value="FAD/NAD-bd_sf"/>
</dbReference>
<accession>A0A7T9I190</accession>
<dbReference type="Pfam" id="PF01494">
    <property type="entry name" value="FAD_binding_3"/>
    <property type="match status" value="1"/>
</dbReference>
<dbReference type="GO" id="GO:0016628">
    <property type="term" value="F:oxidoreductase activity, acting on the CH-CH group of donors, NAD or NADP as acceptor"/>
    <property type="evidence" value="ECO:0007669"/>
    <property type="project" value="InterPro"/>
</dbReference>
<dbReference type="InterPro" id="IPR002938">
    <property type="entry name" value="FAD-bd"/>
</dbReference>
<dbReference type="InterPro" id="IPR050407">
    <property type="entry name" value="Geranylgeranyl_reductase"/>
</dbReference>
<sequence length="416" mass="46755">MPVQKMDVFDVIVSGAGPAGATTALFLARAGKKVLLLDKEKFPRDKICADNKTWKCLDIVKELGLWKQFQKLPKAEIYGVLVASPNGSEMYTPLHEKDIAERGHWYNVKRIHFDNLLAQAAKKEKNITFKEKCAVVKPIYAVHSKTHISGVTYHDAKGKTHDAWARVVVGADGSQSPIAKAVGHSPVVKGRYATNTRAYFENVKGPMDRCELYYLKGICPGYFWIFPVDKKTCNVGIGMRPEDFERQKKSLEQILRETIALPQFKGRFKKAKQVTAFKEWGLSVLGKRRPCAGNGWVLVGDAGTFAMTFSGEGVGPSMRTGKIAAQGIVRALNENDVSARNLKKHYEDALWKILNPEVKGFRWLEFLLLNERLFDFVIAKSAKNKELIEISSRMQHDYTLSKKLVHPKTALKMLLS</sequence>
<gene>
    <name evidence="2" type="ORF">IPJ89_03315</name>
</gene>
<evidence type="ECO:0000313" key="2">
    <source>
        <dbReference type="EMBL" id="QQR92165.1"/>
    </source>
</evidence>
<name>A0A7T9I190_9ARCH</name>
<dbReference type="AlphaFoldDB" id="A0A7T9I190"/>